<feature type="transmembrane region" description="Helical" evidence="1">
    <location>
        <begin position="48"/>
        <end position="69"/>
    </location>
</feature>
<keyword evidence="1" id="KW-1133">Transmembrane helix</keyword>
<dbReference type="EMBL" id="JACGWO010000011">
    <property type="protein sequence ID" value="KAK4416139.1"/>
    <property type="molecule type" value="Genomic_DNA"/>
</dbReference>
<keyword evidence="1" id="KW-0472">Membrane</keyword>
<dbReference type="AlphaFoldDB" id="A0AAE1XQE2"/>
<sequence>MEDDEWADGDGIVQLICALFCLAVAIAGLLLAFYILLPAFSQPWFPTAALIVIASTWLVSLFICLYTYIKPCFRRDRRRTARSVSAAMQNDAGSRAGDQRTDLRHSPFVSTADSEIPLTYSTVGSRVIM</sequence>
<feature type="transmembrane region" description="Helical" evidence="1">
    <location>
        <begin position="12"/>
        <end position="36"/>
    </location>
</feature>
<evidence type="ECO:0000256" key="1">
    <source>
        <dbReference type="SAM" id="Phobius"/>
    </source>
</evidence>
<dbReference type="Proteomes" id="UP001293254">
    <property type="component" value="Unassembled WGS sequence"/>
</dbReference>
<dbReference type="PANTHER" id="PTHR34964:SF1">
    <property type="entry name" value="MEMBRANE LIPOPROTEIN"/>
    <property type="match status" value="1"/>
</dbReference>
<protein>
    <submittedName>
        <fullName evidence="2">Uncharacterized protein</fullName>
    </submittedName>
</protein>
<evidence type="ECO:0000313" key="2">
    <source>
        <dbReference type="EMBL" id="KAK4416139.1"/>
    </source>
</evidence>
<comment type="caution">
    <text evidence="2">The sequence shown here is derived from an EMBL/GenBank/DDBJ whole genome shotgun (WGS) entry which is preliminary data.</text>
</comment>
<evidence type="ECO:0000313" key="3">
    <source>
        <dbReference type="Proteomes" id="UP001293254"/>
    </source>
</evidence>
<gene>
    <name evidence="2" type="ORF">Salat_2721300</name>
</gene>
<proteinExistence type="predicted"/>
<accession>A0AAE1XQE2</accession>
<keyword evidence="3" id="KW-1185">Reference proteome</keyword>
<reference evidence="2" key="2">
    <citation type="journal article" date="2024" name="Plant">
        <title>Genomic evolution and insights into agronomic trait innovations of Sesamum species.</title>
        <authorList>
            <person name="Miao H."/>
            <person name="Wang L."/>
            <person name="Qu L."/>
            <person name="Liu H."/>
            <person name="Sun Y."/>
            <person name="Le M."/>
            <person name="Wang Q."/>
            <person name="Wei S."/>
            <person name="Zheng Y."/>
            <person name="Lin W."/>
            <person name="Duan Y."/>
            <person name="Cao H."/>
            <person name="Xiong S."/>
            <person name="Wang X."/>
            <person name="Wei L."/>
            <person name="Li C."/>
            <person name="Ma Q."/>
            <person name="Ju M."/>
            <person name="Zhao R."/>
            <person name="Li G."/>
            <person name="Mu C."/>
            <person name="Tian Q."/>
            <person name="Mei H."/>
            <person name="Zhang T."/>
            <person name="Gao T."/>
            <person name="Zhang H."/>
        </authorList>
    </citation>
    <scope>NUCLEOTIDE SEQUENCE</scope>
    <source>
        <strain evidence="2">3651</strain>
    </source>
</reference>
<reference evidence="2" key="1">
    <citation type="submission" date="2020-06" db="EMBL/GenBank/DDBJ databases">
        <authorList>
            <person name="Li T."/>
            <person name="Hu X."/>
            <person name="Zhang T."/>
            <person name="Song X."/>
            <person name="Zhang H."/>
            <person name="Dai N."/>
            <person name="Sheng W."/>
            <person name="Hou X."/>
            <person name="Wei L."/>
        </authorList>
    </citation>
    <scope>NUCLEOTIDE SEQUENCE</scope>
    <source>
        <strain evidence="2">3651</strain>
        <tissue evidence="2">Leaf</tissue>
    </source>
</reference>
<dbReference type="PANTHER" id="PTHR34964">
    <property type="entry name" value="MEMBRANE LIPOPROTEIN-RELATED"/>
    <property type="match status" value="1"/>
</dbReference>
<keyword evidence="1" id="KW-0812">Transmembrane</keyword>
<organism evidence="2 3">
    <name type="scientific">Sesamum alatum</name>
    <dbReference type="NCBI Taxonomy" id="300844"/>
    <lineage>
        <taxon>Eukaryota</taxon>
        <taxon>Viridiplantae</taxon>
        <taxon>Streptophyta</taxon>
        <taxon>Embryophyta</taxon>
        <taxon>Tracheophyta</taxon>
        <taxon>Spermatophyta</taxon>
        <taxon>Magnoliopsida</taxon>
        <taxon>eudicotyledons</taxon>
        <taxon>Gunneridae</taxon>
        <taxon>Pentapetalae</taxon>
        <taxon>asterids</taxon>
        <taxon>lamiids</taxon>
        <taxon>Lamiales</taxon>
        <taxon>Pedaliaceae</taxon>
        <taxon>Sesamum</taxon>
    </lineage>
</organism>
<name>A0AAE1XQE2_9LAMI</name>